<accession>A0A6A4I3R3</accession>
<reference evidence="1" key="1">
    <citation type="journal article" date="2019" name="Environ. Microbiol.">
        <title>Fungal ecological strategies reflected in gene transcription - a case study of two litter decomposers.</title>
        <authorList>
            <person name="Barbi F."/>
            <person name="Kohler A."/>
            <person name="Barry K."/>
            <person name="Baskaran P."/>
            <person name="Daum C."/>
            <person name="Fauchery L."/>
            <person name="Ihrmark K."/>
            <person name="Kuo A."/>
            <person name="LaButti K."/>
            <person name="Lipzen A."/>
            <person name="Morin E."/>
            <person name="Grigoriev I.V."/>
            <person name="Henrissat B."/>
            <person name="Lindahl B."/>
            <person name="Martin F."/>
        </authorList>
    </citation>
    <scope>NUCLEOTIDE SEQUENCE</scope>
    <source>
        <strain evidence="1">JB14</strain>
    </source>
</reference>
<sequence>MPVWEKGGAIRQLGGEVIFRVMQDRGPDDPTRGCNLKVSCTYAHRMQNTQDHIPFGEVLKIALTASPSNEFVSFRTSAAAIGMPPSSSAGYSSMSNLHPAYERSLSAPIQSLGGVQQVHPQHHAPQLDLHMHRAQTDVFIERSNAAVWRAPTDEESQDEVPEYSERIMSDSELETSMDGMLDSWGNQLHILRTRASENVTGSTSESIRAIRGRDSVRSSTGSAAASSIRAMRAVRVPRGPRMRMQSASAESLTCSRSRETIRSIGSGMDGIESVLEFGESISSPDLSLLAQLGKEATSSWRGRYATDSTSTLNLSVYYDAPEGVLEAVDAGEDTEEEEEGELGVTVDVVPVQSRPASRVTQSPEMQDQTFDSIQSEYSTASADRTEHLTSICSETSDGFEDDAEKLREILVMRASSSIRGRVFELDMYL</sequence>
<gene>
    <name evidence="1" type="ORF">BT96DRAFT_359265</name>
</gene>
<protein>
    <submittedName>
        <fullName evidence="1">Uncharacterized protein</fullName>
    </submittedName>
</protein>
<dbReference type="OrthoDB" id="40334at2759"/>
<dbReference type="Proteomes" id="UP000799118">
    <property type="component" value="Unassembled WGS sequence"/>
</dbReference>
<evidence type="ECO:0000313" key="1">
    <source>
        <dbReference type="EMBL" id="KAE9405156.1"/>
    </source>
</evidence>
<proteinExistence type="predicted"/>
<dbReference type="EMBL" id="ML769411">
    <property type="protein sequence ID" value="KAE9405156.1"/>
    <property type="molecule type" value="Genomic_DNA"/>
</dbReference>
<dbReference type="AlphaFoldDB" id="A0A6A4I3R3"/>
<keyword evidence="2" id="KW-1185">Reference proteome</keyword>
<name>A0A6A4I3R3_9AGAR</name>
<evidence type="ECO:0000313" key="2">
    <source>
        <dbReference type="Proteomes" id="UP000799118"/>
    </source>
</evidence>
<organism evidence="1 2">
    <name type="scientific">Gymnopus androsaceus JB14</name>
    <dbReference type="NCBI Taxonomy" id="1447944"/>
    <lineage>
        <taxon>Eukaryota</taxon>
        <taxon>Fungi</taxon>
        <taxon>Dikarya</taxon>
        <taxon>Basidiomycota</taxon>
        <taxon>Agaricomycotina</taxon>
        <taxon>Agaricomycetes</taxon>
        <taxon>Agaricomycetidae</taxon>
        <taxon>Agaricales</taxon>
        <taxon>Marasmiineae</taxon>
        <taxon>Omphalotaceae</taxon>
        <taxon>Gymnopus</taxon>
    </lineage>
</organism>